<dbReference type="GO" id="GO:0005814">
    <property type="term" value="C:centriole"/>
    <property type="evidence" value="ECO:0007669"/>
    <property type="project" value="TreeGrafter"/>
</dbReference>
<accession>A0A9P7S0B1</accession>
<comment type="caution">
    <text evidence="3">The sequence shown here is derived from an EMBL/GenBank/DDBJ whole genome shotgun (WGS) entry which is preliminary data.</text>
</comment>
<proteinExistence type="predicted"/>
<feature type="region of interest" description="Disordered" evidence="2">
    <location>
        <begin position="365"/>
        <end position="544"/>
    </location>
</feature>
<dbReference type="InterPro" id="IPR015943">
    <property type="entry name" value="WD40/YVTN_repeat-like_dom_sf"/>
</dbReference>
<sequence length="846" mass="90198">MFAVTTTGSLTLLNSASLKKSSISTSTSLEFQPSTTCWSTDNTVLYLASNNTISRYHHSQNFLEEIFSTEDSPITRIISKDKSTLIFSVAETIHFLESCTMTTTPKLSSQKSNMSHKSSINSLSISNDNTLLLSASSSTVHVHNLTHSNTNPTTTLRGLPSPNQIATALFHAHIRTRVLVGVGKQLLVYDTTRPSAPLKTFTMEGEGEVEMIAFSPFSKTLVAVAMGGAGAGTIGLVDLEKEKGLFRTIDTKVPITALSFSPEGASIYAGTETGKLLVIDLRALDKPPSVVEISGEGSGGGHVVAISIQKKTPGTPVSAPRKPSTTSATTTSPTVRRPVSASKSNGTPAAKRTVSFSRTVAVNAGKSGAPTLSSPTVPSIKKVFSPARSPLANSSNRKSRPEGEEDFSGTIRRGNPPSPLAAISVAKKEKEKNKLSSTGTLPPTSRTRTISSISKASVAASAAGGVRMGAKVSMPVTSTSRTSPKNSTTTTTNPTSRATTSTMTAGESISTAGSHRPRMKTTGPGGHSGLSSDSVPPVPTLPKGLVVSTVDIGGAKMESRDRMRTRTRTGTLSTTDTKTPSPDLPSLRDSGNISGSEHEHEVPGEGHLPVKKGLGFRGLGLGVPGRGHGSGTHDKDDGSGNRGGVDDFFDEDEDGRGVVEVSSEKEENQLEDEEEEETSERDGDLSMQISPARRPTAKGQAHLPSDRHHSHHVFDTYNPNGNQSPQTFLRSIIHNVLSDFQLQTHQEMTDLHLDLVRIRRGWKDDVREVVREEIRGVVDRVGMEVREGLDAGIRREIRDGVFPSSTTVMRQGDSDLREMKEEIRMLREENANLRRVVAATSGTGSA</sequence>
<dbReference type="AlphaFoldDB" id="A0A9P7S0B1"/>
<dbReference type="GO" id="GO:0007020">
    <property type="term" value="P:microtubule nucleation"/>
    <property type="evidence" value="ECO:0007669"/>
    <property type="project" value="TreeGrafter"/>
</dbReference>
<dbReference type="PANTHER" id="PTHR44414:SF1">
    <property type="entry name" value="PROTEIN NEDD1"/>
    <property type="match status" value="1"/>
</dbReference>
<feature type="compositionally biased region" description="Gly residues" evidence="2">
    <location>
        <begin position="615"/>
        <end position="630"/>
    </location>
</feature>
<feature type="compositionally biased region" description="Low complexity" evidence="2">
    <location>
        <begin position="318"/>
        <end position="340"/>
    </location>
</feature>
<feature type="region of interest" description="Disordered" evidence="2">
    <location>
        <begin position="311"/>
        <end position="352"/>
    </location>
</feature>
<reference evidence="3" key="1">
    <citation type="journal article" date="2021" name="Genome Biol. Evol.">
        <title>The assembled and annotated genome of the fairy-ring fungus Marasmius oreades.</title>
        <authorList>
            <person name="Hiltunen M."/>
            <person name="Ament-Velasquez S.L."/>
            <person name="Johannesson H."/>
        </authorList>
    </citation>
    <scope>NUCLEOTIDE SEQUENCE</scope>
    <source>
        <strain evidence="3">03SP1</strain>
    </source>
</reference>
<feature type="compositionally biased region" description="Low complexity" evidence="2">
    <location>
        <begin position="568"/>
        <end position="585"/>
    </location>
</feature>
<dbReference type="Pfam" id="PF00400">
    <property type="entry name" value="WD40"/>
    <property type="match status" value="1"/>
</dbReference>
<feature type="region of interest" description="Disordered" evidence="2">
    <location>
        <begin position="557"/>
        <end position="712"/>
    </location>
</feature>
<organism evidence="3 4">
    <name type="scientific">Marasmius oreades</name>
    <name type="common">fairy-ring Marasmius</name>
    <dbReference type="NCBI Taxonomy" id="181124"/>
    <lineage>
        <taxon>Eukaryota</taxon>
        <taxon>Fungi</taxon>
        <taxon>Dikarya</taxon>
        <taxon>Basidiomycota</taxon>
        <taxon>Agaricomycotina</taxon>
        <taxon>Agaricomycetes</taxon>
        <taxon>Agaricomycetidae</taxon>
        <taxon>Agaricales</taxon>
        <taxon>Marasmiineae</taxon>
        <taxon>Marasmiaceae</taxon>
        <taxon>Marasmius</taxon>
    </lineage>
</organism>
<dbReference type="Gene3D" id="2.130.10.10">
    <property type="entry name" value="YVTN repeat-like/Quinoprotein amine dehydrogenase"/>
    <property type="match status" value="1"/>
</dbReference>
<gene>
    <name evidence="3" type="ORF">E1B28_009338</name>
</gene>
<keyword evidence="4" id="KW-1185">Reference proteome</keyword>
<protein>
    <recommendedName>
        <fullName evidence="5">WD40 repeat-like protein</fullName>
    </recommendedName>
</protein>
<dbReference type="GO" id="GO:0005737">
    <property type="term" value="C:cytoplasm"/>
    <property type="evidence" value="ECO:0007669"/>
    <property type="project" value="TreeGrafter"/>
</dbReference>
<dbReference type="GO" id="GO:0000922">
    <property type="term" value="C:spindle pole"/>
    <property type="evidence" value="ECO:0007669"/>
    <property type="project" value="TreeGrafter"/>
</dbReference>
<evidence type="ECO:0000313" key="3">
    <source>
        <dbReference type="EMBL" id="KAG7093044.1"/>
    </source>
</evidence>
<dbReference type="InterPro" id="IPR001680">
    <property type="entry name" value="WD40_rpt"/>
</dbReference>
<evidence type="ECO:0008006" key="5">
    <source>
        <dbReference type="Google" id="ProtNLM"/>
    </source>
</evidence>
<keyword evidence="1" id="KW-0175">Coiled coil</keyword>
<evidence type="ECO:0000256" key="2">
    <source>
        <dbReference type="SAM" id="MobiDB-lite"/>
    </source>
</evidence>
<evidence type="ECO:0000256" key="1">
    <source>
        <dbReference type="SAM" id="Coils"/>
    </source>
</evidence>
<dbReference type="SMART" id="SM00320">
    <property type="entry name" value="WD40"/>
    <property type="match status" value="2"/>
</dbReference>
<dbReference type="GeneID" id="66078414"/>
<dbReference type="GO" id="GO:0043015">
    <property type="term" value="F:gamma-tubulin binding"/>
    <property type="evidence" value="ECO:0007669"/>
    <property type="project" value="TreeGrafter"/>
</dbReference>
<dbReference type="GO" id="GO:0000278">
    <property type="term" value="P:mitotic cell cycle"/>
    <property type="evidence" value="ECO:0007669"/>
    <property type="project" value="TreeGrafter"/>
</dbReference>
<dbReference type="Proteomes" id="UP001049176">
    <property type="component" value="Chromosome 5"/>
</dbReference>
<dbReference type="SUPFAM" id="SSF50978">
    <property type="entry name" value="WD40 repeat-like"/>
    <property type="match status" value="1"/>
</dbReference>
<dbReference type="OrthoDB" id="1602884at2759"/>
<dbReference type="RefSeq" id="XP_043009514.1">
    <property type="nucleotide sequence ID" value="XM_043154223.1"/>
</dbReference>
<dbReference type="InterPro" id="IPR036322">
    <property type="entry name" value="WD40_repeat_dom_sf"/>
</dbReference>
<feature type="compositionally biased region" description="Acidic residues" evidence="2">
    <location>
        <begin position="669"/>
        <end position="679"/>
    </location>
</feature>
<dbReference type="PANTHER" id="PTHR44414">
    <property type="entry name" value="PROTEIN NEDD1"/>
    <property type="match status" value="1"/>
</dbReference>
<dbReference type="EMBL" id="CM032185">
    <property type="protein sequence ID" value="KAG7093044.1"/>
    <property type="molecule type" value="Genomic_DNA"/>
</dbReference>
<name>A0A9P7S0B1_9AGAR</name>
<dbReference type="InterPro" id="IPR052818">
    <property type="entry name" value="NEDD1_Spindle_Assembly"/>
</dbReference>
<dbReference type="GO" id="GO:0036064">
    <property type="term" value="C:ciliary basal body"/>
    <property type="evidence" value="ECO:0007669"/>
    <property type="project" value="TreeGrafter"/>
</dbReference>
<evidence type="ECO:0000313" key="4">
    <source>
        <dbReference type="Proteomes" id="UP001049176"/>
    </source>
</evidence>
<dbReference type="KEGG" id="more:E1B28_009338"/>
<feature type="compositionally biased region" description="Low complexity" evidence="2">
    <location>
        <begin position="444"/>
        <end position="465"/>
    </location>
</feature>
<feature type="coiled-coil region" evidence="1">
    <location>
        <begin position="809"/>
        <end position="836"/>
    </location>
</feature>
<feature type="compositionally biased region" description="Low complexity" evidence="2">
    <location>
        <begin position="477"/>
        <end position="505"/>
    </location>
</feature>